<proteinExistence type="predicted"/>
<feature type="non-terminal residue" evidence="1">
    <location>
        <position position="67"/>
    </location>
</feature>
<evidence type="ECO:0000313" key="2">
    <source>
        <dbReference type="Proteomes" id="UP000470446"/>
    </source>
</evidence>
<dbReference type="Proteomes" id="UP000470446">
    <property type="component" value="Unassembled WGS sequence"/>
</dbReference>
<accession>A0A7K3PFN2</accession>
<name>A0A7K3PFN2_9ACTN</name>
<dbReference type="AlphaFoldDB" id="A0A7K3PFN2"/>
<gene>
    <name evidence="1" type="ORF">G3I32_01925</name>
</gene>
<dbReference type="GO" id="GO:0016740">
    <property type="term" value="F:transferase activity"/>
    <property type="evidence" value="ECO:0007669"/>
    <property type="project" value="UniProtKB-KW"/>
</dbReference>
<evidence type="ECO:0000313" key="1">
    <source>
        <dbReference type="EMBL" id="NEB07655.1"/>
    </source>
</evidence>
<reference evidence="1 2" key="1">
    <citation type="submission" date="2020-01" db="EMBL/GenBank/DDBJ databases">
        <title>Insect and environment-associated Actinomycetes.</title>
        <authorList>
            <person name="Currrie C."/>
            <person name="Chevrette M."/>
            <person name="Carlson C."/>
            <person name="Stubbendieck R."/>
            <person name="Wendt-Pienkowski E."/>
        </authorList>
    </citation>
    <scope>NUCLEOTIDE SEQUENCE [LARGE SCALE GENOMIC DNA]</scope>
    <source>
        <strain evidence="1 2">SID14163</strain>
    </source>
</reference>
<protein>
    <submittedName>
        <fullName evidence="1">Prenyltransferase</fullName>
    </submittedName>
</protein>
<keyword evidence="1" id="KW-0808">Transferase</keyword>
<comment type="caution">
    <text evidence="1">The sequence shown here is derived from an EMBL/GenBank/DDBJ whole genome shotgun (WGS) entry which is preliminary data.</text>
</comment>
<feature type="non-terminal residue" evidence="1">
    <location>
        <position position="1"/>
    </location>
</feature>
<dbReference type="EMBL" id="JAAGMA010000052">
    <property type="protein sequence ID" value="NEB07655.1"/>
    <property type="molecule type" value="Genomic_DNA"/>
</dbReference>
<organism evidence="1 2">
    <name type="scientific">Streptomyces coelicoflavus</name>
    <dbReference type="NCBI Taxonomy" id="285562"/>
    <lineage>
        <taxon>Bacteria</taxon>
        <taxon>Bacillati</taxon>
        <taxon>Actinomycetota</taxon>
        <taxon>Actinomycetes</taxon>
        <taxon>Kitasatosporales</taxon>
        <taxon>Streptomycetaceae</taxon>
        <taxon>Streptomyces</taxon>
    </lineage>
</organism>
<sequence length="67" mass="6461">DLLMGAAAGPRTVRPALVPATFLGGHTLAVSLVSRREAEGGSSTAPLAALVAAGALTTALAGRPGEP</sequence>